<evidence type="ECO:0008006" key="5">
    <source>
        <dbReference type="Google" id="ProtNLM"/>
    </source>
</evidence>
<evidence type="ECO:0000313" key="4">
    <source>
        <dbReference type="Proteomes" id="UP000383932"/>
    </source>
</evidence>
<feature type="region of interest" description="Disordered" evidence="1">
    <location>
        <begin position="33"/>
        <end position="77"/>
    </location>
</feature>
<evidence type="ECO:0000313" key="3">
    <source>
        <dbReference type="EMBL" id="KAB5587747.1"/>
    </source>
</evidence>
<dbReference type="Proteomes" id="UP000383932">
    <property type="component" value="Unassembled WGS sequence"/>
</dbReference>
<evidence type="ECO:0000256" key="2">
    <source>
        <dbReference type="SAM" id="SignalP"/>
    </source>
</evidence>
<keyword evidence="2" id="KW-0732">Signal</keyword>
<reference evidence="3 4" key="1">
    <citation type="journal article" date="2019" name="Fungal Biol. Biotechnol.">
        <title>Draft genome sequence of fastidious pathogen Ceratobasidium theobromae, which causes vascular-streak dieback in Theobroma cacao.</title>
        <authorList>
            <person name="Ali S.S."/>
            <person name="Asman A."/>
            <person name="Shao J."/>
            <person name="Firmansyah A.P."/>
            <person name="Susilo A.W."/>
            <person name="Rosmana A."/>
            <person name="McMahon P."/>
            <person name="Junaid M."/>
            <person name="Guest D."/>
            <person name="Kheng T.Y."/>
            <person name="Meinhardt L.W."/>
            <person name="Bailey B.A."/>
        </authorList>
    </citation>
    <scope>NUCLEOTIDE SEQUENCE [LARGE SCALE GENOMIC DNA]</scope>
    <source>
        <strain evidence="3 4">CT2</strain>
    </source>
</reference>
<proteinExistence type="predicted"/>
<sequence length="337" mass="36321">MARGRSSRILAQLVINVLLTLLHPTYGLSIPPGPGIAPSGSRKRPAKPATPELAIERNNAEHKDIDHEPKSDSETQESHMVSTFAPMPANGHIANAAPLTPITAQPRVPAVQQTTNPLSSPPASPVAFKSAPVIAANSKLVNNLRPKFFKKKLPKKRPMPQLKTKPKVMMPAHMVNGESSNGSLDSLPGNDAPCDNDIEATMAEDEPLKLPQPATPATGVPNQERRRIYLKMKPVPVAEPVSTTVASTPALSSIPTPLASTIVMTKRKQPDDAPLVPPNNTSDLDLEAADDNLLGHTKRVRLTTQESMANLNPVTLARPKLLKNFDTVRTFTLYNGR</sequence>
<feature type="compositionally biased region" description="Basic and acidic residues" evidence="1">
    <location>
        <begin position="54"/>
        <end position="77"/>
    </location>
</feature>
<dbReference type="AlphaFoldDB" id="A0A5N5Q8L8"/>
<organism evidence="3 4">
    <name type="scientific">Ceratobasidium theobromae</name>
    <dbReference type="NCBI Taxonomy" id="1582974"/>
    <lineage>
        <taxon>Eukaryota</taxon>
        <taxon>Fungi</taxon>
        <taxon>Dikarya</taxon>
        <taxon>Basidiomycota</taxon>
        <taxon>Agaricomycotina</taxon>
        <taxon>Agaricomycetes</taxon>
        <taxon>Cantharellales</taxon>
        <taxon>Ceratobasidiaceae</taxon>
        <taxon>Ceratobasidium</taxon>
    </lineage>
</organism>
<accession>A0A5N5Q8L8</accession>
<gene>
    <name evidence="3" type="ORF">CTheo_8811</name>
</gene>
<comment type="caution">
    <text evidence="3">The sequence shown here is derived from an EMBL/GenBank/DDBJ whole genome shotgun (WGS) entry which is preliminary data.</text>
</comment>
<evidence type="ECO:0000256" key="1">
    <source>
        <dbReference type="SAM" id="MobiDB-lite"/>
    </source>
</evidence>
<feature type="chain" id="PRO_5024364336" description="Transmembrane protein" evidence="2">
    <location>
        <begin position="28"/>
        <end position="337"/>
    </location>
</feature>
<feature type="signal peptide" evidence="2">
    <location>
        <begin position="1"/>
        <end position="27"/>
    </location>
</feature>
<name>A0A5N5Q8L8_9AGAM</name>
<protein>
    <recommendedName>
        <fullName evidence="5">Transmembrane protein</fullName>
    </recommendedName>
</protein>
<dbReference type="EMBL" id="SSOP01000812">
    <property type="protein sequence ID" value="KAB5587747.1"/>
    <property type="molecule type" value="Genomic_DNA"/>
</dbReference>
<keyword evidence="4" id="KW-1185">Reference proteome</keyword>